<dbReference type="InterPro" id="IPR003690">
    <property type="entry name" value="MTERF"/>
</dbReference>
<feature type="chain" id="PRO_5025686154" evidence="4">
    <location>
        <begin position="25"/>
        <end position="545"/>
    </location>
</feature>
<keyword evidence="6" id="KW-1185">Reference proteome</keyword>
<name>A0A6A6N8S8_HEVBR</name>
<dbReference type="Proteomes" id="UP000467840">
    <property type="component" value="Chromosome 11"/>
</dbReference>
<accession>A0A6A6N8S8</accession>
<comment type="caution">
    <text evidence="5">The sequence shown here is derived from an EMBL/GenBank/DDBJ whole genome shotgun (WGS) entry which is preliminary data.</text>
</comment>
<dbReference type="GO" id="GO:0003676">
    <property type="term" value="F:nucleic acid binding"/>
    <property type="evidence" value="ECO:0007669"/>
    <property type="project" value="InterPro"/>
</dbReference>
<sequence>MERKHVSLLYLLDASLFICQSLTASDSLRNFRCFSSTISSNLNEQSFTVSYLINSCGLTTKSAQSVSKKICFETSERPDSVLKLLREHGFTNSQICKIVRSRPKVLLAKPEKTLLPKFEFLRSIGVSRSGLSIIVSRNPDLLARSLKHCLIPSYEILKSVLFSDEKVVRTLNHMGNRYFYSLQKRFSNNLSLLRGLGISQSFISYLVTQSPSVMCQEVGKFAEGVKKVMKLGFDPSKLRFVEAVRVFHLMSHKTWEHKMQVYRRWGFSEDEIWLIFRKCPTCMAMSEKKVMATMDFLVCKMGWQPAAVARVPVILRLSLEKRVKPRCSVVRVLLSKGLIKADIHLSSVLLPSEKLFLESQRGLLNQKEETGDFDVKEETDLLDDATFLRGNGGKEEVDIVGDGEVEKVDIIDGEEIVTNQLDSIENGNMAPKDEDDIPVEVQKVTIHPQLGSVEKCEDQLGAEMEQHFIVEKCSIGEIYEDGNDGQLESATGKIGVEFELIAQFIHKTKLFIADLLGNVFENKKHKSVSKSMGVGSKWQYLESQW</sequence>
<dbReference type="PANTHER" id="PTHR13068">
    <property type="entry name" value="CGI-12 PROTEIN-RELATED"/>
    <property type="match status" value="1"/>
</dbReference>
<dbReference type="EMBL" id="JAAGAX010000002">
    <property type="protein sequence ID" value="KAF2322060.1"/>
    <property type="molecule type" value="Genomic_DNA"/>
</dbReference>
<protein>
    <submittedName>
        <fullName evidence="5">Uncharacterized protein</fullName>
    </submittedName>
</protein>
<evidence type="ECO:0000313" key="5">
    <source>
        <dbReference type="EMBL" id="KAF2322060.1"/>
    </source>
</evidence>
<keyword evidence="2" id="KW-0804">Transcription</keyword>
<keyword evidence="2" id="KW-0805">Transcription regulation</keyword>
<dbReference type="SMART" id="SM00733">
    <property type="entry name" value="Mterf"/>
    <property type="match status" value="8"/>
</dbReference>
<feature type="signal peptide" evidence="4">
    <location>
        <begin position="1"/>
        <end position="24"/>
    </location>
</feature>
<evidence type="ECO:0000313" key="6">
    <source>
        <dbReference type="Proteomes" id="UP000467840"/>
    </source>
</evidence>
<evidence type="ECO:0000256" key="1">
    <source>
        <dbReference type="ARBA" id="ARBA00007692"/>
    </source>
</evidence>
<gene>
    <name evidence="5" type="ORF">GH714_006133</name>
</gene>
<dbReference type="GO" id="GO:0006353">
    <property type="term" value="P:DNA-templated transcription termination"/>
    <property type="evidence" value="ECO:0007669"/>
    <property type="project" value="UniProtKB-KW"/>
</dbReference>
<keyword evidence="4" id="KW-0732">Signal</keyword>
<evidence type="ECO:0000256" key="3">
    <source>
        <dbReference type="ARBA" id="ARBA00022946"/>
    </source>
</evidence>
<dbReference type="Pfam" id="PF02536">
    <property type="entry name" value="mTERF"/>
    <property type="match status" value="1"/>
</dbReference>
<reference evidence="5 6" key="1">
    <citation type="journal article" date="2020" name="Mol. Plant">
        <title>The Chromosome-Based Rubber Tree Genome Provides New Insights into Spurge Genome Evolution and Rubber Biosynthesis.</title>
        <authorList>
            <person name="Liu J."/>
            <person name="Shi C."/>
            <person name="Shi C.C."/>
            <person name="Li W."/>
            <person name="Zhang Q.J."/>
            <person name="Zhang Y."/>
            <person name="Li K."/>
            <person name="Lu H.F."/>
            <person name="Shi C."/>
            <person name="Zhu S.T."/>
            <person name="Xiao Z.Y."/>
            <person name="Nan H."/>
            <person name="Yue Y."/>
            <person name="Zhu X.G."/>
            <person name="Wu Y."/>
            <person name="Hong X.N."/>
            <person name="Fan G.Y."/>
            <person name="Tong Y."/>
            <person name="Zhang D."/>
            <person name="Mao C.L."/>
            <person name="Liu Y.L."/>
            <person name="Hao S.J."/>
            <person name="Liu W.Q."/>
            <person name="Lv M.Q."/>
            <person name="Zhang H.B."/>
            <person name="Liu Y."/>
            <person name="Hu-Tang G.R."/>
            <person name="Wang J.P."/>
            <person name="Wang J.H."/>
            <person name="Sun Y.H."/>
            <person name="Ni S.B."/>
            <person name="Chen W.B."/>
            <person name="Zhang X.C."/>
            <person name="Jiao Y.N."/>
            <person name="Eichler E.E."/>
            <person name="Li G.H."/>
            <person name="Liu X."/>
            <person name="Gao L.Z."/>
        </authorList>
    </citation>
    <scope>NUCLEOTIDE SEQUENCE [LARGE SCALE GENOMIC DNA]</scope>
    <source>
        <strain evidence="6">cv. GT1</strain>
        <tissue evidence="5">Leaf</tissue>
    </source>
</reference>
<comment type="similarity">
    <text evidence="1">Belongs to the mTERF family.</text>
</comment>
<dbReference type="FunFam" id="1.25.70.10:FF:000001">
    <property type="entry name" value="Mitochondrial transcription termination factor-like"/>
    <property type="match status" value="1"/>
</dbReference>
<dbReference type="AlphaFoldDB" id="A0A6A6N8S8"/>
<proteinExistence type="inferred from homology"/>
<dbReference type="Gene3D" id="1.25.70.10">
    <property type="entry name" value="Transcription termination factor 3, mitochondrial"/>
    <property type="match status" value="1"/>
</dbReference>
<keyword evidence="3" id="KW-0809">Transit peptide</keyword>
<organism evidence="5 6">
    <name type="scientific">Hevea brasiliensis</name>
    <name type="common">Para rubber tree</name>
    <name type="synonym">Siphonia brasiliensis</name>
    <dbReference type="NCBI Taxonomy" id="3981"/>
    <lineage>
        <taxon>Eukaryota</taxon>
        <taxon>Viridiplantae</taxon>
        <taxon>Streptophyta</taxon>
        <taxon>Embryophyta</taxon>
        <taxon>Tracheophyta</taxon>
        <taxon>Spermatophyta</taxon>
        <taxon>Magnoliopsida</taxon>
        <taxon>eudicotyledons</taxon>
        <taxon>Gunneridae</taxon>
        <taxon>Pentapetalae</taxon>
        <taxon>rosids</taxon>
        <taxon>fabids</taxon>
        <taxon>Malpighiales</taxon>
        <taxon>Euphorbiaceae</taxon>
        <taxon>Crotonoideae</taxon>
        <taxon>Micrandreae</taxon>
        <taxon>Hevea</taxon>
    </lineage>
</organism>
<evidence type="ECO:0000256" key="2">
    <source>
        <dbReference type="ARBA" id="ARBA00022472"/>
    </source>
</evidence>
<dbReference type="InterPro" id="IPR038538">
    <property type="entry name" value="MTERF_sf"/>
</dbReference>
<evidence type="ECO:0000256" key="4">
    <source>
        <dbReference type="SAM" id="SignalP"/>
    </source>
</evidence>
<keyword evidence="2" id="KW-0806">Transcription termination</keyword>
<dbReference type="PANTHER" id="PTHR13068:SF185">
    <property type="match status" value="1"/>
</dbReference>